<gene>
    <name evidence="3" type="ORF">C4F40_10600</name>
</gene>
<evidence type="ECO:0000256" key="1">
    <source>
        <dbReference type="SAM" id="MobiDB-lite"/>
    </source>
</evidence>
<name>A0ABR9T746_9SPHI</name>
<evidence type="ECO:0000313" key="3">
    <source>
        <dbReference type="EMBL" id="MBE8721173.1"/>
    </source>
</evidence>
<evidence type="ECO:0000256" key="2">
    <source>
        <dbReference type="SAM" id="SignalP"/>
    </source>
</evidence>
<reference evidence="3 4" key="1">
    <citation type="submission" date="2018-02" db="EMBL/GenBank/DDBJ databases">
        <title>Sphingobacterium KA21.</title>
        <authorList>
            <person name="Vasarhelyi B.M."/>
            <person name="Deshmukh S."/>
            <person name="Balint B."/>
            <person name="Kukolya J."/>
        </authorList>
    </citation>
    <scope>NUCLEOTIDE SEQUENCE [LARGE SCALE GENOMIC DNA]</scope>
    <source>
        <strain evidence="3 4">Ka21</strain>
    </source>
</reference>
<protein>
    <submittedName>
        <fullName evidence="3">Uncharacterized protein</fullName>
    </submittedName>
</protein>
<comment type="caution">
    <text evidence="3">The sequence shown here is derived from an EMBL/GenBank/DDBJ whole genome shotgun (WGS) entry which is preliminary data.</text>
</comment>
<accession>A0ABR9T746</accession>
<proteinExistence type="predicted"/>
<feature type="region of interest" description="Disordered" evidence="1">
    <location>
        <begin position="81"/>
        <end position="105"/>
    </location>
</feature>
<organism evidence="3 4">
    <name type="scientific">Sphingobacterium pedocola</name>
    <dbReference type="NCBI Taxonomy" id="2082722"/>
    <lineage>
        <taxon>Bacteria</taxon>
        <taxon>Pseudomonadati</taxon>
        <taxon>Bacteroidota</taxon>
        <taxon>Sphingobacteriia</taxon>
        <taxon>Sphingobacteriales</taxon>
        <taxon>Sphingobacteriaceae</taxon>
        <taxon>Sphingobacterium</taxon>
    </lineage>
</organism>
<dbReference type="RefSeq" id="WP_196938400.1">
    <property type="nucleotide sequence ID" value="NZ_MU158689.1"/>
</dbReference>
<feature type="signal peptide" evidence="2">
    <location>
        <begin position="1"/>
        <end position="26"/>
    </location>
</feature>
<evidence type="ECO:0000313" key="4">
    <source>
        <dbReference type="Proteomes" id="UP000618319"/>
    </source>
</evidence>
<feature type="chain" id="PRO_5046542071" evidence="2">
    <location>
        <begin position="27"/>
        <end position="105"/>
    </location>
</feature>
<sequence>MGILKKHSMLFVAATAIIGLSSFEMAKEARQTPYYWFQYDASGTNLIPQSSAPSPSANSPFGCEGGDQNCAKAFTSFNMTSPSNYEPGTEAIVDGQPVLEHRESN</sequence>
<keyword evidence="2" id="KW-0732">Signal</keyword>
<dbReference type="EMBL" id="PSKQ01000019">
    <property type="protein sequence ID" value="MBE8721173.1"/>
    <property type="molecule type" value="Genomic_DNA"/>
</dbReference>
<keyword evidence="4" id="KW-1185">Reference proteome</keyword>
<dbReference type="Proteomes" id="UP000618319">
    <property type="component" value="Unassembled WGS sequence"/>
</dbReference>